<dbReference type="InterPro" id="IPR036396">
    <property type="entry name" value="Cyt_P450_sf"/>
</dbReference>
<evidence type="ECO:0000256" key="1">
    <source>
        <dbReference type="ARBA" id="ARBA00010617"/>
    </source>
</evidence>
<comment type="caution">
    <text evidence="3">The sequence shown here is derived from an EMBL/GenBank/DDBJ whole genome shotgun (WGS) entry which is preliminary data.</text>
</comment>
<dbReference type="AlphaFoldDB" id="A0A7W3J8A4"/>
<evidence type="ECO:0000256" key="2">
    <source>
        <dbReference type="SAM" id="MobiDB-lite"/>
    </source>
</evidence>
<keyword evidence="4" id="KW-1185">Reference proteome</keyword>
<dbReference type="Gene3D" id="1.10.630.10">
    <property type="entry name" value="Cytochrome P450"/>
    <property type="match status" value="1"/>
</dbReference>
<dbReference type="PANTHER" id="PTHR46696">
    <property type="entry name" value="P450, PUTATIVE (EUROFUNG)-RELATED"/>
    <property type="match status" value="1"/>
</dbReference>
<dbReference type="EMBL" id="JACGWV010000001">
    <property type="protein sequence ID" value="MBA8808128.1"/>
    <property type="molecule type" value="Genomic_DNA"/>
</dbReference>
<evidence type="ECO:0000313" key="4">
    <source>
        <dbReference type="Proteomes" id="UP000540568"/>
    </source>
</evidence>
<dbReference type="PANTHER" id="PTHR46696:SF1">
    <property type="entry name" value="CYTOCHROME P450 YJIB-RELATED"/>
    <property type="match status" value="1"/>
</dbReference>
<accession>A0A7W3J8A4</accession>
<dbReference type="GO" id="GO:0020037">
    <property type="term" value="F:heme binding"/>
    <property type="evidence" value="ECO:0007669"/>
    <property type="project" value="InterPro"/>
</dbReference>
<evidence type="ECO:0000313" key="3">
    <source>
        <dbReference type="EMBL" id="MBA8808128.1"/>
    </source>
</evidence>
<dbReference type="GO" id="GO:0016705">
    <property type="term" value="F:oxidoreductase activity, acting on paired donors, with incorporation or reduction of molecular oxygen"/>
    <property type="evidence" value="ECO:0007669"/>
    <property type="project" value="InterPro"/>
</dbReference>
<protein>
    <submittedName>
        <fullName evidence="3">Cytochrome P450</fullName>
    </submittedName>
</protein>
<feature type="region of interest" description="Disordered" evidence="2">
    <location>
        <begin position="414"/>
        <end position="434"/>
    </location>
</feature>
<reference evidence="3 4" key="1">
    <citation type="submission" date="2020-07" db="EMBL/GenBank/DDBJ databases">
        <title>Sequencing the genomes of 1000 actinobacteria strains.</title>
        <authorList>
            <person name="Klenk H.-P."/>
        </authorList>
    </citation>
    <scope>NUCLEOTIDE SEQUENCE [LARGE SCALE GENOMIC DNA]</scope>
    <source>
        <strain evidence="3 4">DSM 44121</strain>
    </source>
</reference>
<name>A0A7W3J8A4_9MICO</name>
<dbReference type="Proteomes" id="UP000540568">
    <property type="component" value="Unassembled WGS sequence"/>
</dbReference>
<sequence length="434" mass="46298">MTVTTTTRSERLADLVGLTDLMPLSETTSASDPAKVYERLRARWGNVAPVLLEPGVPAWLVLGHRELATVLRNEGLFSRDASNWGLFADGTVRPDSGVGGVLAPRDGIYYVDGPRHRHLRRLVDDAFESVDEHRLATTVEYWCGLALDRVLAKGEADLVSDYARAVPLLVMSTMFGLDPEQARAMLGHSRRVFQARGAAGAEALNAQRALISDLIADRRAAPADDLTSAILRHPSAPTDLDAQSAVSATLILGSEFEVGWITQALRMRLTDPRFDGRSGGRPSASDTLEAVLGSTPPAPNAAPRFALADTTLGDRQIAAGDAVVPGILGASAESRGNGDDIWLESGNLSYLTWGAGPHACPARRPATVIAQITVAAALRRLGGVTLTVPADAVRSAGTLWSSVPRELPVRFEVPQQTRPVTPQGQTARPVTPQR</sequence>
<dbReference type="InterPro" id="IPR002397">
    <property type="entry name" value="Cyt_P450_B"/>
</dbReference>
<dbReference type="GO" id="GO:0004497">
    <property type="term" value="F:monooxygenase activity"/>
    <property type="evidence" value="ECO:0007669"/>
    <property type="project" value="InterPro"/>
</dbReference>
<dbReference type="SUPFAM" id="SSF48264">
    <property type="entry name" value="Cytochrome P450"/>
    <property type="match status" value="1"/>
</dbReference>
<dbReference type="RefSeq" id="WP_182615948.1">
    <property type="nucleotide sequence ID" value="NZ_BAAATF010000003.1"/>
</dbReference>
<proteinExistence type="inferred from homology"/>
<dbReference type="PRINTS" id="PR00359">
    <property type="entry name" value="BP450"/>
</dbReference>
<dbReference type="GO" id="GO:0005506">
    <property type="term" value="F:iron ion binding"/>
    <property type="evidence" value="ECO:0007669"/>
    <property type="project" value="InterPro"/>
</dbReference>
<comment type="similarity">
    <text evidence="1">Belongs to the cytochrome P450 family.</text>
</comment>
<organism evidence="3 4">
    <name type="scientific">Promicromonospora sukumoe</name>
    <dbReference type="NCBI Taxonomy" id="88382"/>
    <lineage>
        <taxon>Bacteria</taxon>
        <taxon>Bacillati</taxon>
        <taxon>Actinomycetota</taxon>
        <taxon>Actinomycetes</taxon>
        <taxon>Micrococcales</taxon>
        <taxon>Promicromonosporaceae</taxon>
        <taxon>Promicromonospora</taxon>
    </lineage>
</organism>
<gene>
    <name evidence="3" type="ORF">FHX71_002070</name>
</gene>